<dbReference type="GO" id="GO:0006633">
    <property type="term" value="P:fatty acid biosynthetic process"/>
    <property type="evidence" value="ECO:0007669"/>
    <property type="project" value="TreeGrafter"/>
</dbReference>
<dbReference type="Pfam" id="PF02801">
    <property type="entry name" value="Ketoacyl-synt_C"/>
    <property type="match status" value="1"/>
</dbReference>
<dbReference type="PROSITE" id="PS52004">
    <property type="entry name" value="KS3_2"/>
    <property type="match status" value="1"/>
</dbReference>
<dbReference type="Gene3D" id="3.30.70.3290">
    <property type="match status" value="1"/>
</dbReference>
<dbReference type="AlphaFoldDB" id="C0J6H3"/>
<evidence type="ECO:0000313" key="5">
    <source>
        <dbReference type="EMBL" id="ACN43250.1"/>
    </source>
</evidence>
<dbReference type="SMART" id="SM00825">
    <property type="entry name" value="PKS_KS"/>
    <property type="match status" value="1"/>
</dbReference>
<dbReference type="InterPro" id="IPR016039">
    <property type="entry name" value="Thiolase-like"/>
</dbReference>
<protein>
    <submittedName>
        <fullName evidence="5">Putative polyketide synthase</fullName>
    </submittedName>
</protein>
<dbReference type="InterPro" id="IPR020841">
    <property type="entry name" value="PKS_Beta-ketoAc_synthase_dom"/>
</dbReference>
<keyword evidence="3" id="KW-0511">Multifunctional enzyme</keyword>
<evidence type="ECO:0000256" key="2">
    <source>
        <dbReference type="ARBA" id="ARBA00022553"/>
    </source>
</evidence>
<reference evidence="5" key="1">
    <citation type="journal article" date="2009" name="Appl. Environ. Microbiol.">
        <title>Insect-specific polyketide synthases (PKSs), potential PKS-nonribosomal peptide synthetase hybrids, and novel PKS clades in tropical fungi.</title>
        <authorList>
            <person name="Amnuaykanjanasin A."/>
            <person name="Phonghanpot S."/>
            <person name="Sengpanich N."/>
            <person name="Cheevadhanarak S."/>
            <person name="Tanticharoen M."/>
        </authorList>
    </citation>
    <scope>NUCLEOTIDE SEQUENCE</scope>
    <source>
        <strain evidence="5">BCC1620</strain>
    </source>
</reference>
<keyword evidence="2" id="KW-0597">Phosphoprotein</keyword>
<feature type="non-terminal residue" evidence="5">
    <location>
        <position position="256"/>
    </location>
</feature>
<proteinExistence type="predicted"/>
<dbReference type="InterPro" id="IPR050091">
    <property type="entry name" value="PKS_NRPS_Biosynth_Enz"/>
</dbReference>
<evidence type="ECO:0000256" key="3">
    <source>
        <dbReference type="ARBA" id="ARBA00023268"/>
    </source>
</evidence>
<sequence>EGHGTGTQAGDPQEASAIAKAFFPSTDAKVNGTNGEKLLVGSIKTVIGHTEGTAGIAGLLKASMCIQHGVIAPNLHFNNLNPKVEPFYHNLRIPTAVQPWPELPHGVPRRVSVNSFGFGGTNAHAILESYDGVASKVPSGELCELETPIGDVPLPFVFSASSDRTLTTVLQSWSQFLASDHQIDYTQLAMTLFSQRDILKYKSLIHASSAEGLRGKIDAELERRQDKSSTSSSIVRRHNSDPKRILAVFTGQGAQW</sequence>
<feature type="non-terminal residue" evidence="5">
    <location>
        <position position="1"/>
    </location>
</feature>
<organism evidence="5">
    <name type="scientific">Blackwellomyces pseudomilitaris</name>
    <dbReference type="NCBI Taxonomy" id="153663"/>
    <lineage>
        <taxon>Eukaryota</taxon>
        <taxon>Fungi</taxon>
        <taxon>Dikarya</taxon>
        <taxon>Ascomycota</taxon>
        <taxon>Pezizomycotina</taxon>
        <taxon>Sordariomycetes</taxon>
        <taxon>Hypocreomycetidae</taxon>
        <taxon>Hypocreales</taxon>
        <taxon>Cordycipitaceae</taxon>
        <taxon>Blackwellomyces</taxon>
    </lineage>
</organism>
<accession>C0J6H3</accession>
<evidence type="ECO:0000259" key="4">
    <source>
        <dbReference type="PROSITE" id="PS52004"/>
    </source>
</evidence>
<dbReference type="Pfam" id="PF16197">
    <property type="entry name" value="KAsynt_C_assoc"/>
    <property type="match status" value="1"/>
</dbReference>
<dbReference type="PANTHER" id="PTHR43775:SF48">
    <property type="entry name" value="HIGHLY REDUCING POLYKETIDE SYNTHASE SDGA"/>
    <property type="match status" value="1"/>
</dbReference>
<dbReference type="CDD" id="cd00833">
    <property type="entry name" value="PKS"/>
    <property type="match status" value="1"/>
</dbReference>
<dbReference type="InterPro" id="IPR032821">
    <property type="entry name" value="PKS_assoc"/>
</dbReference>
<dbReference type="InterPro" id="IPR014031">
    <property type="entry name" value="Ketoacyl_synth_C"/>
</dbReference>
<evidence type="ECO:0000256" key="1">
    <source>
        <dbReference type="ARBA" id="ARBA00022450"/>
    </source>
</evidence>
<dbReference type="GO" id="GO:0004312">
    <property type="term" value="F:fatty acid synthase activity"/>
    <property type="evidence" value="ECO:0007669"/>
    <property type="project" value="TreeGrafter"/>
</dbReference>
<dbReference type="PANTHER" id="PTHR43775">
    <property type="entry name" value="FATTY ACID SYNTHASE"/>
    <property type="match status" value="1"/>
</dbReference>
<name>C0J6H3_9HYPO</name>
<dbReference type="SUPFAM" id="SSF53901">
    <property type="entry name" value="Thiolase-like"/>
    <property type="match status" value="1"/>
</dbReference>
<dbReference type="GO" id="GO:0044550">
    <property type="term" value="P:secondary metabolite biosynthetic process"/>
    <property type="evidence" value="ECO:0007669"/>
    <property type="project" value="TreeGrafter"/>
</dbReference>
<dbReference type="EMBL" id="EU862493">
    <property type="protein sequence ID" value="ACN43250.1"/>
    <property type="molecule type" value="Genomic_DNA"/>
</dbReference>
<keyword evidence="1" id="KW-0596">Phosphopantetheine</keyword>
<dbReference type="Gene3D" id="3.40.47.10">
    <property type="match status" value="1"/>
</dbReference>
<feature type="domain" description="Ketosynthase family 3 (KS3)" evidence="4">
    <location>
        <begin position="1"/>
        <end position="129"/>
    </location>
</feature>